<organism evidence="2">
    <name type="scientific">Tanacetum cinerariifolium</name>
    <name type="common">Dalmatian daisy</name>
    <name type="synonym">Chrysanthemum cinerariifolium</name>
    <dbReference type="NCBI Taxonomy" id="118510"/>
    <lineage>
        <taxon>Eukaryota</taxon>
        <taxon>Viridiplantae</taxon>
        <taxon>Streptophyta</taxon>
        <taxon>Embryophyta</taxon>
        <taxon>Tracheophyta</taxon>
        <taxon>Spermatophyta</taxon>
        <taxon>Magnoliopsida</taxon>
        <taxon>eudicotyledons</taxon>
        <taxon>Gunneridae</taxon>
        <taxon>Pentapetalae</taxon>
        <taxon>asterids</taxon>
        <taxon>campanulids</taxon>
        <taxon>Asterales</taxon>
        <taxon>Asteraceae</taxon>
        <taxon>Asteroideae</taxon>
        <taxon>Anthemideae</taxon>
        <taxon>Anthemidinae</taxon>
        <taxon>Tanacetum</taxon>
    </lineage>
</organism>
<protein>
    <submittedName>
        <fullName evidence="2">Uncharacterized protein</fullName>
    </submittedName>
</protein>
<evidence type="ECO:0000313" key="2">
    <source>
        <dbReference type="EMBL" id="GEW39126.1"/>
    </source>
</evidence>
<name>A0A699GWF4_TANCI</name>
<reference evidence="2" key="1">
    <citation type="journal article" date="2019" name="Sci. Rep.">
        <title>Draft genome of Tanacetum cinerariifolium, the natural source of mosquito coil.</title>
        <authorList>
            <person name="Yamashiro T."/>
            <person name="Shiraishi A."/>
            <person name="Satake H."/>
            <person name="Nakayama K."/>
        </authorList>
    </citation>
    <scope>NUCLEOTIDE SEQUENCE</scope>
</reference>
<dbReference type="AlphaFoldDB" id="A0A699GWF4"/>
<evidence type="ECO:0000256" key="1">
    <source>
        <dbReference type="SAM" id="MobiDB-lite"/>
    </source>
</evidence>
<feature type="region of interest" description="Disordered" evidence="1">
    <location>
        <begin position="445"/>
        <end position="470"/>
    </location>
</feature>
<sequence>MEDGLFFNQSKYVKEMLKKFGLEDSKPTKTPMSTKIKLTKDDEADSVDSSKYQGKKQTALAISMNEAEYVSIEKACNSQVKDNKIDLLVQQYEQFTIIEEESVDSGLLDLTLLLLVLKLLMKVSLARTMLGSFLGLYILNEEKRSRRLKNRKILSSLALDELIGNLKVNEVVIVKDSKIYKGKKERIKSIALKAKKESSDDETSTSGSDDEEYAMAIWNFKKFFRRKSLVTTKEKAQKKNDVKARSMLLMALPNEHLVTFSQYKDAKTLFEAIQARFSVHEDLEQIHEDDLEEIDLKWQLALLSMRARRYFKRTGKKITINGSDTTGYDKTKALIRAIWVMMRFQPIWHLWLSHTQSSGLEKFKQPEFETYGPKARIELKGYLLNDGYADLVQHADKKELAILGKTTTSKEFSNSLIAEEGDRVERAITTDASLEAAQDSDNITKTQTTSMPNVDIPQGIDTGGRPKHQETMRGTFAQTRSERVLEQANEPPLIEGGYTPGSDEGRITLAELMETSKILSNRVTQLETELSTTKAVYNKAFITLTNIVKKLESQLK</sequence>
<dbReference type="EMBL" id="BKCJ010056456">
    <property type="protein sequence ID" value="GEW39126.1"/>
    <property type="molecule type" value="Genomic_DNA"/>
</dbReference>
<proteinExistence type="predicted"/>
<comment type="caution">
    <text evidence="2">The sequence shown here is derived from an EMBL/GenBank/DDBJ whole genome shotgun (WGS) entry which is preliminary data.</text>
</comment>
<accession>A0A699GWF4</accession>
<gene>
    <name evidence="2" type="ORF">Tci_211102</name>
</gene>